<name>A0ABY6D2R3_9BACT</name>
<dbReference type="EMBL" id="CP106735">
    <property type="protein sequence ID" value="UXX80441.1"/>
    <property type="molecule type" value="Genomic_DNA"/>
</dbReference>
<evidence type="ECO:0000256" key="1">
    <source>
        <dbReference type="SAM" id="Phobius"/>
    </source>
</evidence>
<keyword evidence="1" id="KW-1133">Transmembrane helix</keyword>
<proteinExistence type="predicted"/>
<sequence>MKFNNGEDYYNKIYLHFNFLIAISLLPFGYLLLQQQAGLMMVLVPDQWYIMVVVSLMLAAAGLIFQSHKVFISFLKTDMTADSLREKLVSYKTASQKKNLSFLLASLICVCGFYLTTSGIFVVGYIVSIILLSIKRPTLNTIIEDLKLSEDEQNILIEKKDIA</sequence>
<organism evidence="2 3">
    <name type="scientific">Reichenbachiella carrageenanivorans</name>
    <dbReference type="NCBI Taxonomy" id="2979869"/>
    <lineage>
        <taxon>Bacteria</taxon>
        <taxon>Pseudomonadati</taxon>
        <taxon>Bacteroidota</taxon>
        <taxon>Cytophagia</taxon>
        <taxon>Cytophagales</taxon>
        <taxon>Reichenbachiellaceae</taxon>
        <taxon>Reichenbachiella</taxon>
    </lineage>
</organism>
<protein>
    <submittedName>
        <fullName evidence="2">Uncharacterized protein</fullName>
    </submittedName>
</protein>
<feature type="transmembrane region" description="Helical" evidence="1">
    <location>
        <begin position="102"/>
        <end position="132"/>
    </location>
</feature>
<reference evidence="2" key="1">
    <citation type="submission" date="2022-10" db="EMBL/GenBank/DDBJ databases">
        <title>Comparative genomics and taxonomic characterization of three novel marine species of genus Reichenbachiella exhibiting antioxidant and polysaccharide degradation activities.</title>
        <authorList>
            <person name="Muhammad N."/>
            <person name="Lee Y.-J."/>
            <person name="Ko J."/>
            <person name="Kim S.-G."/>
        </authorList>
    </citation>
    <scope>NUCLEOTIDE SEQUENCE</scope>
    <source>
        <strain evidence="2">Wsw4-B4</strain>
    </source>
</reference>
<keyword evidence="1" id="KW-0472">Membrane</keyword>
<gene>
    <name evidence="2" type="ORF">N7E81_04920</name>
</gene>
<evidence type="ECO:0000313" key="2">
    <source>
        <dbReference type="EMBL" id="UXX80441.1"/>
    </source>
</evidence>
<feature type="transmembrane region" description="Helical" evidence="1">
    <location>
        <begin position="48"/>
        <end position="65"/>
    </location>
</feature>
<keyword evidence="3" id="KW-1185">Reference proteome</keyword>
<keyword evidence="1" id="KW-0812">Transmembrane</keyword>
<dbReference type="Proteomes" id="UP001062165">
    <property type="component" value="Chromosome"/>
</dbReference>
<accession>A0ABY6D2R3</accession>
<evidence type="ECO:0000313" key="3">
    <source>
        <dbReference type="Proteomes" id="UP001062165"/>
    </source>
</evidence>
<feature type="transmembrane region" description="Helical" evidence="1">
    <location>
        <begin position="12"/>
        <end position="33"/>
    </location>
</feature>
<dbReference type="RefSeq" id="WP_263052171.1">
    <property type="nucleotide sequence ID" value="NZ_CP106735.1"/>
</dbReference>